<comment type="caution">
    <text evidence="9">The sequence shown here is derived from an EMBL/GenBank/DDBJ whole genome shotgun (WGS) entry which is preliminary data.</text>
</comment>
<reference evidence="9" key="2">
    <citation type="submission" date="2016-07" db="EMBL/GenBank/DDBJ databases">
        <authorList>
            <person name="Wan K."/>
            <person name="Booth B."/>
            <person name="Spirohn K."/>
            <person name="Hao T."/>
            <person name="Hu Y."/>
            <person name="Calderwood M."/>
            <person name="Hill D."/>
            <person name="Mohr S."/>
            <person name="Vidal M."/>
            <person name="Celniker S."/>
            <person name="Perrimon N."/>
        </authorList>
    </citation>
    <scope>NUCLEOTIDE SEQUENCE</scope>
    <source>
        <strain evidence="9">10N.286.54.F3</strain>
    </source>
</reference>
<dbReference type="Pfam" id="PF03466">
    <property type="entry name" value="LysR_substrate"/>
    <property type="match status" value="1"/>
</dbReference>
<evidence type="ECO:0000256" key="1">
    <source>
        <dbReference type="ARBA" id="ARBA00009437"/>
    </source>
</evidence>
<reference evidence="11" key="1">
    <citation type="submission" date="2016-07" db="EMBL/GenBank/DDBJ databases">
        <title>Nontailed viruses are major unrecognized killers of bacteria in the ocean.</title>
        <authorList>
            <person name="Kauffman K."/>
            <person name="Hussain F."/>
            <person name="Yang J."/>
            <person name="Arevalo P."/>
            <person name="Brown J."/>
            <person name="Cutler M."/>
            <person name="Kelly L."/>
            <person name="Polz M.F."/>
        </authorList>
    </citation>
    <scope>NUCLEOTIDE SEQUENCE [LARGE SCALE GENOMIC DNA]</scope>
    <source>
        <strain evidence="11">10N.286.54.F3</strain>
    </source>
</reference>
<dbReference type="PANTHER" id="PTHR30118:SF6">
    <property type="entry name" value="HTH-TYPE TRANSCRIPTIONAL REGULATOR LEUO"/>
    <property type="match status" value="1"/>
</dbReference>
<evidence type="ECO:0000313" key="11">
    <source>
        <dbReference type="Proteomes" id="UP000235405"/>
    </source>
</evidence>
<dbReference type="PANTHER" id="PTHR30118">
    <property type="entry name" value="HTH-TYPE TRANSCRIPTIONAL REGULATOR LEUO-RELATED"/>
    <property type="match status" value="1"/>
</dbReference>
<dbReference type="InterPro" id="IPR005119">
    <property type="entry name" value="LysR_subst-bd"/>
</dbReference>
<evidence type="ECO:0000256" key="3">
    <source>
        <dbReference type="ARBA" id="ARBA00023125"/>
    </source>
</evidence>
<evidence type="ECO:0000259" key="5">
    <source>
        <dbReference type="PROSITE" id="PS50931"/>
    </source>
</evidence>
<dbReference type="AlphaFoldDB" id="A0A2N7CHK1"/>
<evidence type="ECO:0000313" key="7">
    <source>
        <dbReference type="EMBL" id="MDP2501196.1"/>
    </source>
</evidence>
<dbReference type="GO" id="GO:0003677">
    <property type="term" value="F:DNA binding"/>
    <property type="evidence" value="ECO:0007669"/>
    <property type="project" value="UniProtKB-KW"/>
</dbReference>
<keyword evidence="4" id="KW-0804">Transcription</keyword>
<evidence type="ECO:0000256" key="4">
    <source>
        <dbReference type="ARBA" id="ARBA00023163"/>
    </source>
</evidence>
<dbReference type="Proteomes" id="UP001569200">
    <property type="component" value="Unassembled WGS sequence"/>
</dbReference>
<dbReference type="EMBL" id="PIGA01000096">
    <property type="protein sequence ID" value="PTP10725.1"/>
    <property type="molecule type" value="Genomic_DNA"/>
</dbReference>
<reference evidence="10 12" key="3">
    <citation type="submission" date="2017-11" db="EMBL/GenBank/DDBJ databases">
        <title>Population delineation of vibrios coincides with oyster pathogenicity.</title>
        <authorList>
            <person name="Bruto M."/>
            <person name="Labreuche Y."/>
            <person name="James A."/>
            <person name="Piel D."/>
            <person name="Chenivesse S."/>
            <person name="Petton B."/>
            <person name="Polz M.F."/>
            <person name="Le Roux F."/>
        </authorList>
    </citation>
    <scope>NUCLEOTIDE SEQUENCE [LARGE SCALE GENOMIC DNA]</scope>
    <source>
        <strain evidence="10 12">1F_55</strain>
    </source>
</reference>
<dbReference type="InterPro" id="IPR000847">
    <property type="entry name" value="LysR_HTH_N"/>
</dbReference>
<evidence type="ECO:0000313" key="8">
    <source>
        <dbReference type="EMBL" id="MEZ8179855.1"/>
    </source>
</evidence>
<dbReference type="InterPro" id="IPR036390">
    <property type="entry name" value="WH_DNA-bd_sf"/>
</dbReference>
<dbReference type="EMBL" id="JBGOOW010000002">
    <property type="protein sequence ID" value="MEZ8179855.1"/>
    <property type="molecule type" value="Genomic_DNA"/>
</dbReference>
<dbReference type="GO" id="GO:0003700">
    <property type="term" value="F:DNA-binding transcription factor activity"/>
    <property type="evidence" value="ECO:0007669"/>
    <property type="project" value="InterPro"/>
</dbReference>
<protein>
    <submittedName>
        <fullName evidence="6 9">Transcriptional regulator</fullName>
    </submittedName>
</protein>
<dbReference type="Gene3D" id="1.10.10.10">
    <property type="entry name" value="Winged helix-like DNA-binding domain superfamily/Winged helix DNA-binding domain"/>
    <property type="match status" value="1"/>
</dbReference>
<dbReference type="EMBL" id="JAUYVK010000003">
    <property type="protein sequence ID" value="MDP2488737.1"/>
    <property type="molecule type" value="Genomic_DNA"/>
</dbReference>
<gene>
    <name evidence="8" type="ORF">ACED33_04145</name>
    <name evidence="9" type="ORF">BCV19_25465</name>
    <name evidence="10" type="ORF">CWO36_25530</name>
    <name evidence="6" type="ORF">Q8W38_05295</name>
    <name evidence="7" type="ORF">Q8W42_10790</name>
</gene>
<dbReference type="SUPFAM" id="SSF53850">
    <property type="entry name" value="Periplasmic binding protein-like II"/>
    <property type="match status" value="1"/>
</dbReference>
<sequence>MFISVYEHQSVTKAADSMGVTQSTVSHGLNQLRKIVKDELFVTSGRGIAPTPKAGELIEKAREIVIAMQAFASSQQYNPLIDDKVFSIAANDYEIETVIKPMFHDFQKAAPMSSLHIAPARTQLQWASLLRSGDVDFVLSPELTSNESDLIQTKLFSDQEVCFYNPQKQTPPTTIEQYCSKPHAIMSFEHSHQTEIDTILKKRGVKRKIVASAPSFGAIASLIKDTNIIVTMPSRLSETLFRDFKQVPLPFELPHFNIVKVWHNRNKQSERHSWLKNRLQ</sequence>
<organism evidence="9 11">
    <name type="scientific">Vibrio splendidus</name>
    <dbReference type="NCBI Taxonomy" id="29497"/>
    <lineage>
        <taxon>Bacteria</taxon>
        <taxon>Pseudomonadati</taxon>
        <taxon>Pseudomonadota</taxon>
        <taxon>Gammaproteobacteria</taxon>
        <taxon>Vibrionales</taxon>
        <taxon>Vibrionaceae</taxon>
        <taxon>Vibrio</taxon>
    </lineage>
</organism>
<dbReference type="InterPro" id="IPR050389">
    <property type="entry name" value="LysR-type_TF"/>
</dbReference>
<dbReference type="EMBL" id="MCSW01000104">
    <property type="protein sequence ID" value="PMF26088.1"/>
    <property type="molecule type" value="Genomic_DNA"/>
</dbReference>
<proteinExistence type="inferred from homology"/>
<dbReference type="PROSITE" id="PS50931">
    <property type="entry name" value="HTH_LYSR"/>
    <property type="match status" value="1"/>
</dbReference>
<name>A0A2N7CHK1_VIBSP</name>
<dbReference type="Proteomes" id="UP001177935">
    <property type="component" value="Unassembled WGS sequence"/>
</dbReference>
<dbReference type="CDD" id="cd08417">
    <property type="entry name" value="PBP2_Nitroaromatics_like"/>
    <property type="match status" value="1"/>
</dbReference>
<evidence type="ECO:0000313" key="10">
    <source>
        <dbReference type="EMBL" id="PTP10725.1"/>
    </source>
</evidence>
<reference evidence="8 13" key="6">
    <citation type="submission" date="2024-06" db="EMBL/GenBank/DDBJ databases">
        <authorList>
            <person name="Steensen K."/>
            <person name="Seneca J."/>
            <person name="Bartlau N."/>
            <person name="Yu A.X."/>
            <person name="Polz M.F."/>
        </authorList>
    </citation>
    <scope>NUCLEOTIDE SEQUENCE [LARGE SCALE GENOMIC DNA]</scope>
    <source>
        <strain evidence="8 13">1F145</strain>
    </source>
</reference>
<keyword evidence="13" id="KW-1185">Reference proteome</keyword>
<keyword evidence="3" id="KW-0238">DNA-binding</keyword>
<dbReference type="Proteomes" id="UP000235405">
    <property type="component" value="Unassembled WGS sequence"/>
</dbReference>
<evidence type="ECO:0000313" key="12">
    <source>
        <dbReference type="Proteomes" id="UP000244080"/>
    </source>
</evidence>
<dbReference type="Gene3D" id="3.40.190.10">
    <property type="entry name" value="Periplasmic binding protein-like II"/>
    <property type="match status" value="2"/>
</dbReference>
<dbReference type="Proteomes" id="UP001177883">
    <property type="component" value="Unassembled WGS sequence"/>
</dbReference>
<dbReference type="InterPro" id="IPR037402">
    <property type="entry name" value="YidZ_PBP2"/>
</dbReference>
<evidence type="ECO:0000256" key="2">
    <source>
        <dbReference type="ARBA" id="ARBA00023015"/>
    </source>
</evidence>
<evidence type="ECO:0000313" key="9">
    <source>
        <dbReference type="EMBL" id="PMF26088.1"/>
    </source>
</evidence>
<reference evidence="9" key="4">
    <citation type="journal article" date="2018" name="Nature">
        <title>A major lineage of non-tailed dsDNA viruses as unrecognized killers of marine bacteria.</title>
        <authorList>
            <person name="Kauffman K.M."/>
            <person name="Hussain F.A."/>
            <person name="Yang J."/>
            <person name="Arevalo P."/>
            <person name="Brown J.M."/>
            <person name="Chang W.K."/>
            <person name="VanInsberghe D."/>
            <person name="Elsherbini J."/>
            <person name="Sharma R.S."/>
            <person name="Cutler M.B."/>
            <person name="Kelly L."/>
            <person name="Polz M.F."/>
        </authorList>
    </citation>
    <scope>NUCLEOTIDE SEQUENCE</scope>
    <source>
        <strain evidence="9">10N.286.54.F3</strain>
    </source>
</reference>
<dbReference type="Pfam" id="PF00126">
    <property type="entry name" value="HTH_1"/>
    <property type="match status" value="1"/>
</dbReference>
<feature type="domain" description="HTH lysR-type" evidence="5">
    <location>
        <begin position="1"/>
        <end position="51"/>
    </location>
</feature>
<dbReference type="RefSeq" id="WP_017085524.1">
    <property type="nucleotide sequence ID" value="NZ_AP025508.1"/>
</dbReference>
<keyword evidence="2" id="KW-0805">Transcription regulation</keyword>
<dbReference type="SUPFAM" id="SSF46785">
    <property type="entry name" value="Winged helix' DNA-binding domain"/>
    <property type="match status" value="1"/>
</dbReference>
<dbReference type="Proteomes" id="UP000244080">
    <property type="component" value="Unassembled WGS sequence"/>
</dbReference>
<evidence type="ECO:0000313" key="13">
    <source>
        <dbReference type="Proteomes" id="UP001569200"/>
    </source>
</evidence>
<accession>A0A2N7CHK1</accession>
<dbReference type="EMBL" id="JAUYVL010000004">
    <property type="protein sequence ID" value="MDP2501196.1"/>
    <property type="molecule type" value="Genomic_DNA"/>
</dbReference>
<evidence type="ECO:0000313" key="6">
    <source>
        <dbReference type="EMBL" id="MDP2488737.1"/>
    </source>
</evidence>
<comment type="similarity">
    <text evidence="1">Belongs to the LysR transcriptional regulatory family.</text>
</comment>
<reference evidence="6" key="5">
    <citation type="submission" date="2023-07" db="EMBL/GenBank/DDBJ databases">
        <title>Genome content predicts the carbon catabolic preferences of heterotrophic bacteria.</title>
        <authorList>
            <person name="Gralka M."/>
        </authorList>
    </citation>
    <scope>NUCLEOTIDE SEQUENCE</scope>
    <source>
        <strain evidence="7">6E02</strain>
        <strain evidence="6">6E03</strain>
    </source>
</reference>
<dbReference type="InterPro" id="IPR036388">
    <property type="entry name" value="WH-like_DNA-bd_sf"/>
</dbReference>